<dbReference type="Pfam" id="PF03181">
    <property type="entry name" value="BURP"/>
    <property type="match status" value="2"/>
</dbReference>
<gene>
    <name evidence="3" type="ORF">Taro_049851</name>
</gene>
<evidence type="ECO:0000259" key="2">
    <source>
        <dbReference type="PROSITE" id="PS51277"/>
    </source>
</evidence>
<dbReference type="SMART" id="SM01045">
    <property type="entry name" value="BURP"/>
    <property type="match status" value="1"/>
</dbReference>
<dbReference type="AlphaFoldDB" id="A0A843XC74"/>
<name>A0A843XC74_COLES</name>
<accession>A0A843XC74</accession>
<protein>
    <recommendedName>
        <fullName evidence="2">BURP domain-containing protein</fullName>
    </recommendedName>
</protein>
<sequence length="310" mass="34049">MSWVSSPCKWALSTHAGRTGCCRLTWATELLAADSRMQSSFLPTHIEMRLYEASVNEHILISIFANTGYAFVCRRFLRHLAGASNGAPPLGEAMPSLATPASGEEGQEGSQGRHRRKKGFSKAEEPFSPLLSSTNEDVTEMKRKLHFSRRTPEATFIPLLVIDAFPFSTEKLPEIMTLFSMKTDSKEAEDLKKTLLPCDTVDPGEAQLCATSLESMVDFTISSLWTCSSLVAEGENVIACHVQPYPYAIFFCHAGAGATKLYKVKLVGEDGSRATAIAICHTKPSGWNPKHMAFQVLKVKPGTTICHFLQ</sequence>
<feature type="region of interest" description="Disordered" evidence="1">
    <location>
        <begin position="88"/>
        <end position="134"/>
    </location>
</feature>
<proteinExistence type="predicted"/>
<evidence type="ECO:0000313" key="4">
    <source>
        <dbReference type="Proteomes" id="UP000652761"/>
    </source>
</evidence>
<dbReference type="PANTHER" id="PTHR31236">
    <property type="entry name" value="BURP DOMAIN PROTEIN USPL1-LIKE"/>
    <property type="match status" value="1"/>
</dbReference>
<keyword evidence="4" id="KW-1185">Reference proteome</keyword>
<organism evidence="3 4">
    <name type="scientific">Colocasia esculenta</name>
    <name type="common">Wild taro</name>
    <name type="synonym">Arum esculentum</name>
    <dbReference type="NCBI Taxonomy" id="4460"/>
    <lineage>
        <taxon>Eukaryota</taxon>
        <taxon>Viridiplantae</taxon>
        <taxon>Streptophyta</taxon>
        <taxon>Embryophyta</taxon>
        <taxon>Tracheophyta</taxon>
        <taxon>Spermatophyta</taxon>
        <taxon>Magnoliopsida</taxon>
        <taxon>Liliopsida</taxon>
        <taxon>Araceae</taxon>
        <taxon>Aroideae</taxon>
        <taxon>Colocasieae</taxon>
        <taxon>Colocasia</taxon>
    </lineage>
</organism>
<evidence type="ECO:0000313" key="3">
    <source>
        <dbReference type="EMBL" id="MQM16891.1"/>
    </source>
</evidence>
<feature type="domain" description="BURP" evidence="2">
    <location>
        <begin position="139"/>
        <end position="310"/>
    </location>
</feature>
<dbReference type="Proteomes" id="UP000652761">
    <property type="component" value="Unassembled WGS sequence"/>
</dbReference>
<dbReference type="OrthoDB" id="678718at2759"/>
<reference evidence="3" key="1">
    <citation type="submission" date="2017-07" db="EMBL/GenBank/DDBJ databases">
        <title>Taro Niue Genome Assembly and Annotation.</title>
        <authorList>
            <person name="Atibalentja N."/>
            <person name="Keating K."/>
            <person name="Fields C.J."/>
        </authorList>
    </citation>
    <scope>NUCLEOTIDE SEQUENCE</scope>
    <source>
        <strain evidence="3">Niue_2</strain>
        <tissue evidence="3">Leaf</tissue>
    </source>
</reference>
<dbReference type="InterPro" id="IPR004873">
    <property type="entry name" value="BURP_dom"/>
</dbReference>
<dbReference type="InterPro" id="IPR044816">
    <property type="entry name" value="BURP"/>
</dbReference>
<evidence type="ECO:0000256" key="1">
    <source>
        <dbReference type="SAM" id="MobiDB-lite"/>
    </source>
</evidence>
<dbReference type="PROSITE" id="PS51277">
    <property type="entry name" value="BURP"/>
    <property type="match status" value="1"/>
</dbReference>
<dbReference type="EMBL" id="NMUH01007232">
    <property type="protein sequence ID" value="MQM16891.1"/>
    <property type="molecule type" value="Genomic_DNA"/>
</dbReference>
<dbReference type="PANTHER" id="PTHR31236:SF2">
    <property type="entry name" value="BURP DOMAIN PROTEIN RD22"/>
    <property type="match status" value="1"/>
</dbReference>
<comment type="caution">
    <text evidence="3">The sequence shown here is derived from an EMBL/GenBank/DDBJ whole genome shotgun (WGS) entry which is preliminary data.</text>
</comment>